<dbReference type="EMBL" id="JANEYG010000012">
    <property type="protein sequence ID" value="KAJ8921066.1"/>
    <property type="molecule type" value="Genomic_DNA"/>
</dbReference>
<dbReference type="FunFam" id="3.90.260.10:FF:000001">
    <property type="entry name" value="Protein-glutamine gamma-glutamyltransferase 2"/>
    <property type="match status" value="1"/>
</dbReference>
<feature type="active site" evidence="8">
    <location>
        <position position="284"/>
    </location>
</feature>
<sequence length="708" mass="79387">MDPLEVSRVDLYCRDNAKAHHTDEYDLVKAEPPTAVLRRGATFYMAVEFNRPFTPGNDVVRVKFEFGPKPSTIRGTRSVLALRPRQRHFPDDPNTWGMILQSNKTQGNTVVVNVRIPPTAQVGIWICSIQTNISGQKNNRRDYKFPDDIYIIFNPWCPEDGVYMESEEEKEEYVLNETGKIWCGTFKNPTGKHWIFGQFDEVSLPASVFLLEKSGLAAAERGSAVHVARAISAIINSKDDDGLLEGKWDGDYSDGISPHAWTGSTAILEQYLGTGGAPVKYGQCWVFSAATVTVCRALGIPCRSTTNYISAHDTNRSMTVDKYFDLFGNKIENGPEGESDSCWNFHVWNDVWMDRPDLPPGYGGWQIIDATPQEQSDKVMRCGPASVAAVKKGEVGYLYDTPFVFSEVNADVVHFKEDEESDWGFSRMSINKYHVGRKILTKKLGPTDDDGDSDVLDVTHLYKNKEGSEAERLAVYNAVRGIPRAQEFYKLPDKDKEDVFFDLVDIDSVPLGESFNVVIKLHNKANEERTIKAILSASSIYYRGTTASDIKRAQDVFKVKPGQKNTLSVRVTPEEYLPKLVDHNLIKIYAIATVEETKQTWSEEDDFTLLLPKVAIKAQERCRVGEPCDVTFSFQNPLNVALTECSYTVEGPGLHKPKTVKYRDVGAKEAVTVTESFTAKKTGQRRVVANFTSKQIQNVNASTRVEIV</sequence>
<evidence type="ECO:0000256" key="8">
    <source>
        <dbReference type="PIRSR" id="PIRSR000459-1"/>
    </source>
</evidence>
<evidence type="ECO:0000259" key="10">
    <source>
        <dbReference type="SMART" id="SM00460"/>
    </source>
</evidence>
<evidence type="ECO:0000313" key="11">
    <source>
        <dbReference type="EMBL" id="KAJ8921066.1"/>
    </source>
</evidence>
<dbReference type="InterPro" id="IPR036985">
    <property type="entry name" value="Transglutaminase-like_sf"/>
</dbReference>
<keyword evidence="5" id="KW-0012">Acyltransferase</keyword>
<dbReference type="InterPro" id="IPR023608">
    <property type="entry name" value="Transglutaminase_animal"/>
</dbReference>
<dbReference type="FunFam" id="2.60.40.10:FF:000090">
    <property type="entry name" value="Protein-glutamine gamma-glutamyltransferase 2"/>
    <property type="match status" value="1"/>
</dbReference>
<dbReference type="PIRSF" id="PIRSF000459">
    <property type="entry name" value="TGM_EBP42"/>
    <property type="match status" value="1"/>
</dbReference>
<feature type="domain" description="Transglutaminase-like" evidence="10">
    <location>
        <begin position="276"/>
        <end position="372"/>
    </location>
</feature>
<feature type="binding site" evidence="9">
    <location>
        <position position="411"/>
    </location>
    <ligand>
        <name>Ca(2+)</name>
        <dbReference type="ChEBI" id="CHEBI:29108"/>
    </ligand>
</feature>
<dbReference type="InterPro" id="IPR008958">
    <property type="entry name" value="Transglutaminase_C"/>
</dbReference>
<dbReference type="Pfam" id="PF00868">
    <property type="entry name" value="Transglut_N"/>
    <property type="match status" value="1"/>
</dbReference>
<dbReference type="SMART" id="SM00460">
    <property type="entry name" value="TGc"/>
    <property type="match status" value="1"/>
</dbReference>
<protein>
    <recommendedName>
        <fullName evidence="6">protein-glutamine gamma-glutamyltransferase</fullName>
        <ecNumber evidence="6">2.3.2.13</ecNumber>
    </recommendedName>
</protein>
<dbReference type="GO" id="GO:0003810">
    <property type="term" value="F:protein-glutamine gamma-glutamyltransferase activity"/>
    <property type="evidence" value="ECO:0007669"/>
    <property type="project" value="UniProtKB-EC"/>
</dbReference>
<dbReference type="SUPFAM" id="SSF81296">
    <property type="entry name" value="E set domains"/>
    <property type="match status" value="1"/>
</dbReference>
<dbReference type="PANTHER" id="PTHR11590">
    <property type="entry name" value="PROTEIN-GLUTAMINE GAMMA-GLUTAMYLTRANSFERASE"/>
    <property type="match status" value="1"/>
</dbReference>
<evidence type="ECO:0000256" key="7">
    <source>
        <dbReference type="ARBA" id="ARBA00051843"/>
    </source>
</evidence>
<feature type="active site" evidence="8">
    <location>
        <position position="346"/>
    </location>
</feature>
<evidence type="ECO:0000256" key="5">
    <source>
        <dbReference type="ARBA" id="ARBA00023315"/>
    </source>
</evidence>
<keyword evidence="2" id="KW-0808">Transferase</keyword>
<dbReference type="Pfam" id="PF01841">
    <property type="entry name" value="Transglut_core"/>
    <property type="match status" value="1"/>
</dbReference>
<dbReference type="Pfam" id="PF00927">
    <property type="entry name" value="Transglut_C"/>
    <property type="match status" value="2"/>
</dbReference>
<feature type="binding site" evidence="9">
    <location>
        <position position="471"/>
    </location>
    <ligand>
        <name>Ca(2+)</name>
        <dbReference type="ChEBI" id="CHEBI:29108"/>
    </ligand>
</feature>
<evidence type="ECO:0000256" key="6">
    <source>
        <dbReference type="ARBA" id="ARBA00024222"/>
    </source>
</evidence>
<dbReference type="InterPro" id="IPR036238">
    <property type="entry name" value="Transglutaminase_C_sf"/>
</dbReference>
<feature type="active site" evidence="8">
    <location>
        <position position="369"/>
    </location>
</feature>
<dbReference type="Gene3D" id="3.90.260.10">
    <property type="entry name" value="Transglutaminase-like"/>
    <property type="match status" value="1"/>
</dbReference>
<dbReference type="InterPro" id="IPR001102">
    <property type="entry name" value="Transglutaminase_N"/>
</dbReference>
<dbReference type="EC" id="2.3.2.13" evidence="6"/>
<comment type="catalytic activity">
    <reaction evidence="7">
        <text>L-glutaminyl-[protein] + L-lysyl-[protein] = [protein]-L-lysyl-N(6)-5-L-glutamyl-[protein] + NH4(+)</text>
        <dbReference type="Rhea" id="RHEA:54816"/>
        <dbReference type="Rhea" id="RHEA-COMP:9752"/>
        <dbReference type="Rhea" id="RHEA-COMP:10207"/>
        <dbReference type="Rhea" id="RHEA-COMP:14005"/>
        <dbReference type="ChEBI" id="CHEBI:28938"/>
        <dbReference type="ChEBI" id="CHEBI:29969"/>
        <dbReference type="ChEBI" id="CHEBI:30011"/>
        <dbReference type="ChEBI" id="CHEBI:138370"/>
        <dbReference type="EC" id="2.3.2.13"/>
    </reaction>
</comment>
<comment type="cofactor">
    <cofactor evidence="9">
        <name>Ca(2+)</name>
        <dbReference type="ChEBI" id="CHEBI:29108"/>
    </cofactor>
    <text evidence="9">Binds 1 Ca(2+) ion per subunit.</text>
</comment>
<accession>A0AAV8W4P7</accession>
<evidence type="ECO:0000256" key="2">
    <source>
        <dbReference type="ARBA" id="ARBA00022679"/>
    </source>
</evidence>
<gene>
    <name evidence="11" type="ORF">NQ315_015862</name>
</gene>
<dbReference type="Gene3D" id="2.60.40.10">
    <property type="entry name" value="Immunoglobulins"/>
    <property type="match status" value="3"/>
</dbReference>
<feature type="binding site" evidence="9">
    <location>
        <position position="409"/>
    </location>
    <ligand>
        <name>Ca(2+)</name>
        <dbReference type="ChEBI" id="CHEBI:29108"/>
    </ligand>
</feature>
<evidence type="ECO:0000256" key="4">
    <source>
        <dbReference type="ARBA" id="ARBA00022837"/>
    </source>
</evidence>
<dbReference type="PANTHER" id="PTHR11590:SF52">
    <property type="entry name" value="HEMOCYTE PROTEIN-GLUTAMINE GAMMA-GLUTAMYLTRANSFERASE-LIKE PROTEIN"/>
    <property type="match status" value="1"/>
</dbReference>
<proteinExistence type="inferred from homology"/>
<keyword evidence="3 9" id="KW-0479">Metal-binding</keyword>
<dbReference type="InterPro" id="IPR038765">
    <property type="entry name" value="Papain-like_cys_pep_sf"/>
</dbReference>
<feature type="binding site" evidence="9">
    <location>
        <position position="466"/>
    </location>
    <ligand>
        <name>Ca(2+)</name>
        <dbReference type="ChEBI" id="CHEBI:29108"/>
    </ligand>
</feature>
<organism evidence="11 12">
    <name type="scientific">Exocentrus adspersus</name>
    <dbReference type="NCBI Taxonomy" id="1586481"/>
    <lineage>
        <taxon>Eukaryota</taxon>
        <taxon>Metazoa</taxon>
        <taxon>Ecdysozoa</taxon>
        <taxon>Arthropoda</taxon>
        <taxon>Hexapoda</taxon>
        <taxon>Insecta</taxon>
        <taxon>Pterygota</taxon>
        <taxon>Neoptera</taxon>
        <taxon>Endopterygota</taxon>
        <taxon>Coleoptera</taxon>
        <taxon>Polyphaga</taxon>
        <taxon>Cucujiformia</taxon>
        <taxon>Chrysomeloidea</taxon>
        <taxon>Cerambycidae</taxon>
        <taxon>Lamiinae</taxon>
        <taxon>Acanthocinini</taxon>
        <taxon>Exocentrus</taxon>
    </lineage>
</organism>
<dbReference type="InterPro" id="IPR013783">
    <property type="entry name" value="Ig-like_fold"/>
</dbReference>
<evidence type="ECO:0000313" key="12">
    <source>
        <dbReference type="Proteomes" id="UP001159042"/>
    </source>
</evidence>
<dbReference type="AlphaFoldDB" id="A0AAV8W4P7"/>
<dbReference type="InterPro" id="IPR050779">
    <property type="entry name" value="Transglutaminase"/>
</dbReference>
<dbReference type="InterPro" id="IPR014756">
    <property type="entry name" value="Ig_E-set"/>
</dbReference>
<dbReference type="Proteomes" id="UP001159042">
    <property type="component" value="Unassembled WGS sequence"/>
</dbReference>
<dbReference type="InterPro" id="IPR002931">
    <property type="entry name" value="Transglutaminase-like"/>
</dbReference>
<keyword evidence="4 9" id="KW-0106">Calcium</keyword>
<evidence type="ECO:0000256" key="9">
    <source>
        <dbReference type="PIRSR" id="PIRSR000459-2"/>
    </source>
</evidence>
<evidence type="ECO:0000256" key="3">
    <source>
        <dbReference type="ARBA" id="ARBA00022723"/>
    </source>
</evidence>
<dbReference type="SUPFAM" id="SSF54001">
    <property type="entry name" value="Cysteine proteinases"/>
    <property type="match status" value="1"/>
</dbReference>
<dbReference type="GO" id="GO:0046872">
    <property type="term" value="F:metal ion binding"/>
    <property type="evidence" value="ECO:0007669"/>
    <property type="project" value="UniProtKB-KW"/>
</dbReference>
<reference evidence="11 12" key="1">
    <citation type="journal article" date="2023" name="Insect Mol. Biol.">
        <title>Genome sequencing provides insights into the evolution of gene families encoding plant cell wall-degrading enzymes in longhorned beetles.</title>
        <authorList>
            <person name="Shin N.R."/>
            <person name="Okamura Y."/>
            <person name="Kirsch R."/>
            <person name="Pauchet Y."/>
        </authorList>
    </citation>
    <scope>NUCLEOTIDE SEQUENCE [LARGE SCALE GENOMIC DNA]</scope>
    <source>
        <strain evidence="11">EAD_L_NR</strain>
    </source>
</reference>
<dbReference type="SUPFAM" id="SSF49309">
    <property type="entry name" value="Transglutaminase, two C-terminal domains"/>
    <property type="match status" value="2"/>
</dbReference>
<name>A0AAV8W4P7_9CUCU</name>
<comment type="similarity">
    <text evidence="1">Belongs to the transglutaminase superfamily. Transglutaminase family.</text>
</comment>
<keyword evidence="12" id="KW-1185">Reference proteome</keyword>
<comment type="caution">
    <text evidence="11">The sequence shown here is derived from an EMBL/GenBank/DDBJ whole genome shotgun (WGS) entry which is preliminary data.</text>
</comment>
<evidence type="ECO:0000256" key="1">
    <source>
        <dbReference type="ARBA" id="ARBA00005968"/>
    </source>
</evidence>
<dbReference type="FunFam" id="2.60.40.10:FF:000171">
    <property type="entry name" value="protein-glutamine gamma-glutamyltransferase 6"/>
    <property type="match status" value="1"/>
</dbReference>